<reference evidence="2 4" key="1">
    <citation type="submission" date="2024-02" db="EMBL/GenBank/DDBJ databases">
        <authorList>
            <person name="Chen Y."/>
            <person name="Shah S."/>
            <person name="Dougan E. K."/>
            <person name="Thang M."/>
            <person name="Chan C."/>
        </authorList>
    </citation>
    <scope>NUCLEOTIDE SEQUENCE [LARGE SCALE GENOMIC DNA]</scope>
</reference>
<sequence>MNVAAPVWCILAVACARLGECLFLRQSDARDFYPQLAPLLAAVNETSKLESDTTASLSAPYLHSIEATLTSMAQGLSQAPGDSVSQVKADVVRMIDNLLRPRILAEHDAIQSQVAAFSSSFAKCETERAVALNQSYSKQEGLPLLIANHKACRLHESKLGYGLASCKETLQSSKEVDASTCEAAKMEGIPDVTSCASHGEDVEQYHRRVIAQFRERLDSIRHKKVLCSNTTEALKLQEAVCAGQADEIQQHRSRCNSRQEEIDSTVCDLSTSMSTTCARYKACRSQVTVSYDLVRRTVQSREETLQDEWKALGRIECILDAMSKLDAVVATQECFHASYSVSHLNVNYVTIPESAPCAALAEIPGTAEYNNTVFQGLPDNVPLAMCSAECCYRSSTPVR</sequence>
<keyword evidence="4" id="KW-1185">Reference proteome</keyword>
<evidence type="ECO:0000313" key="4">
    <source>
        <dbReference type="Proteomes" id="UP001642484"/>
    </source>
</evidence>
<accession>A0ABP0JE42</accession>
<feature type="signal peptide" evidence="1">
    <location>
        <begin position="1"/>
        <end position="21"/>
    </location>
</feature>
<organism evidence="2 4">
    <name type="scientific">Durusdinium trenchii</name>
    <dbReference type="NCBI Taxonomy" id="1381693"/>
    <lineage>
        <taxon>Eukaryota</taxon>
        <taxon>Sar</taxon>
        <taxon>Alveolata</taxon>
        <taxon>Dinophyceae</taxon>
        <taxon>Suessiales</taxon>
        <taxon>Symbiodiniaceae</taxon>
        <taxon>Durusdinium</taxon>
    </lineage>
</organism>
<proteinExistence type="predicted"/>
<protein>
    <submittedName>
        <fullName evidence="2">Uncharacterized protein</fullName>
    </submittedName>
</protein>
<dbReference type="Proteomes" id="UP001642484">
    <property type="component" value="Unassembled WGS sequence"/>
</dbReference>
<evidence type="ECO:0000313" key="2">
    <source>
        <dbReference type="EMBL" id="CAK9012474.1"/>
    </source>
</evidence>
<comment type="caution">
    <text evidence="2">The sequence shown here is derived from an EMBL/GenBank/DDBJ whole genome shotgun (WGS) entry which is preliminary data.</text>
</comment>
<keyword evidence="1" id="KW-0732">Signal</keyword>
<evidence type="ECO:0000313" key="3">
    <source>
        <dbReference type="EMBL" id="CAK9013807.1"/>
    </source>
</evidence>
<gene>
    <name evidence="2" type="ORF">CCMP2556_LOCUS10869</name>
    <name evidence="3" type="ORF">CCMP2556_LOCUS11435</name>
</gene>
<dbReference type="EMBL" id="CAXAMN010005446">
    <property type="protein sequence ID" value="CAK9013807.1"/>
    <property type="molecule type" value="Genomic_DNA"/>
</dbReference>
<name>A0ABP0JE42_9DINO</name>
<dbReference type="EMBL" id="CAXAMN010005113">
    <property type="protein sequence ID" value="CAK9012474.1"/>
    <property type="molecule type" value="Genomic_DNA"/>
</dbReference>
<evidence type="ECO:0000256" key="1">
    <source>
        <dbReference type="SAM" id="SignalP"/>
    </source>
</evidence>
<feature type="chain" id="PRO_5045029163" evidence="1">
    <location>
        <begin position="22"/>
        <end position="399"/>
    </location>
</feature>